<reference evidence="2" key="2">
    <citation type="journal article" date="2023" name="IMA Fungus">
        <title>Comparative genomic study of the Penicillium genus elucidates a diverse pangenome and 15 lateral gene transfer events.</title>
        <authorList>
            <person name="Petersen C."/>
            <person name="Sorensen T."/>
            <person name="Nielsen M.R."/>
            <person name="Sondergaard T.E."/>
            <person name="Sorensen J.L."/>
            <person name="Fitzpatrick D.A."/>
            <person name="Frisvad J.C."/>
            <person name="Nielsen K.L."/>
        </authorList>
    </citation>
    <scope>NUCLEOTIDE SEQUENCE</scope>
    <source>
        <strain evidence="2">IBT 29677</strain>
    </source>
</reference>
<protein>
    <submittedName>
        <fullName evidence="2">Uncharacterized protein</fullName>
    </submittedName>
</protein>
<keyword evidence="1" id="KW-0732">Signal</keyword>
<evidence type="ECO:0000313" key="2">
    <source>
        <dbReference type="EMBL" id="KAJ5413907.1"/>
    </source>
</evidence>
<feature type="chain" id="PRO_5040872567" evidence="1">
    <location>
        <begin position="22"/>
        <end position="99"/>
    </location>
</feature>
<evidence type="ECO:0000256" key="1">
    <source>
        <dbReference type="SAM" id="SignalP"/>
    </source>
</evidence>
<proteinExistence type="predicted"/>
<dbReference type="RefSeq" id="XP_056493753.1">
    <property type="nucleotide sequence ID" value="XM_056625171.1"/>
</dbReference>
<accession>A0A9W9WAY1</accession>
<feature type="signal peptide" evidence="1">
    <location>
        <begin position="1"/>
        <end position="21"/>
    </location>
</feature>
<keyword evidence="3" id="KW-1185">Reference proteome</keyword>
<dbReference type="AlphaFoldDB" id="A0A9W9WAY1"/>
<dbReference type="Proteomes" id="UP001147747">
    <property type="component" value="Unassembled WGS sequence"/>
</dbReference>
<organism evidence="2 3">
    <name type="scientific">Penicillium cosmopolitanum</name>
    <dbReference type="NCBI Taxonomy" id="1131564"/>
    <lineage>
        <taxon>Eukaryota</taxon>
        <taxon>Fungi</taxon>
        <taxon>Dikarya</taxon>
        <taxon>Ascomycota</taxon>
        <taxon>Pezizomycotina</taxon>
        <taxon>Eurotiomycetes</taxon>
        <taxon>Eurotiomycetidae</taxon>
        <taxon>Eurotiales</taxon>
        <taxon>Aspergillaceae</taxon>
        <taxon>Penicillium</taxon>
    </lineage>
</organism>
<dbReference type="GeneID" id="81364151"/>
<gene>
    <name evidence="2" type="ORF">N7509_000534</name>
</gene>
<evidence type="ECO:0000313" key="3">
    <source>
        <dbReference type="Proteomes" id="UP001147747"/>
    </source>
</evidence>
<dbReference type="EMBL" id="JAPZBU010000003">
    <property type="protein sequence ID" value="KAJ5413907.1"/>
    <property type="molecule type" value="Genomic_DNA"/>
</dbReference>
<reference evidence="2" key="1">
    <citation type="submission" date="2022-12" db="EMBL/GenBank/DDBJ databases">
        <authorList>
            <person name="Petersen C."/>
        </authorList>
    </citation>
    <scope>NUCLEOTIDE SEQUENCE</scope>
    <source>
        <strain evidence="2">IBT 29677</strain>
    </source>
</reference>
<comment type="caution">
    <text evidence="2">The sequence shown here is derived from an EMBL/GenBank/DDBJ whole genome shotgun (WGS) entry which is preliminary data.</text>
</comment>
<name>A0A9W9WAY1_9EURO</name>
<sequence length="99" mass="10750">MMVVAVLTLHLLELRLRLGQGDSARPPEPTYTALPPDRILAAEGKSASPETALTKLMYTTGYTKHAYEADTGQTYEVDGNPVTQVHEAGGLNRRELAGR</sequence>